<dbReference type="InterPro" id="IPR012349">
    <property type="entry name" value="Split_barrel_FMN-bd"/>
</dbReference>
<evidence type="ECO:0000313" key="1">
    <source>
        <dbReference type="EMBL" id="TNC22997.1"/>
    </source>
</evidence>
<dbReference type="OrthoDB" id="163266at2"/>
<gene>
    <name evidence="1" type="ORF">FG385_22990</name>
</gene>
<dbReference type="InterPro" id="IPR004378">
    <property type="entry name" value="F420H2_quin_Rdtase"/>
</dbReference>
<dbReference type="GO" id="GO:0016491">
    <property type="term" value="F:oxidoreductase activity"/>
    <property type="evidence" value="ECO:0007669"/>
    <property type="project" value="InterPro"/>
</dbReference>
<sequence>MNGKPVGRLLGVVFRAPIRLYKHDLGWLLTSRVLCLTHTGRRSGRRYRTALEVVGSDKTTGEVFACAGFGPSSDWYRNILANPPIEIVVGRRRFEPAFRVLDEDEAAAVMAAFEYRNRWIRPVVHFGLSKLLGWRYDGSEAARRKLAAQLPLVGFRPKPPQAPR</sequence>
<keyword evidence="2" id="KW-1185">Reference proteome</keyword>
<dbReference type="Pfam" id="PF04075">
    <property type="entry name" value="F420H2_quin_red"/>
    <property type="match status" value="1"/>
</dbReference>
<dbReference type="NCBIfam" id="TIGR00026">
    <property type="entry name" value="hi_GC_TIGR00026"/>
    <property type="match status" value="1"/>
</dbReference>
<dbReference type="Gene3D" id="2.30.110.10">
    <property type="entry name" value="Electron Transport, Fmn-binding Protein, Chain A"/>
    <property type="match status" value="1"/>
</dbReference>
<dbReference type="RefSeq" id="WP_139098845.1">
    <property type="nucleotide sequence ID" value="NZ_VDFW01000022.1"/>
</dbReference>
<comment type="caution">
    <text evidence="1">The sequence shown here is derived from an EMBL/GenBank/DDBJ whole genome shotgun (WGS) entry which is preliminary data.</text>
</comment>
<accession>A0A5C4LVC2</accession>
<dbReference type="Proteomes" id="UP000305546">
    <property type="component" value="Unassembled WGS sequence"/>
</dbReference>
<evidence type="ECO:0000313" key="2">
    <source>
        <dbReference type="Proteomes" id="UP000305546"/>
    </source>
</evidence>
<proteinExistence type="predicted"/>
<reference evidence="1 2" key="1">
    <citation type="submission" date="2019-06" db="EMBL/GenBank/DDBJ databases">
        <title>Amycolatopsis alkalitolerans sp. nov., isolated from Gastrodia elata Blume.</title>
        <authorList>
            <person name="Narsing Rao M.P."/>
            <person name="Li W.J."/>
        </authorList>
    </citation>
    <scope>NUCLEOTIDE SEQUENCE [LARGE SCALE GENOMIC DNA]</scope>
    <source>
        <strain evidence="1 2">SYSUP0005</strain>
    </source>
</reference>
<protein>
    <submittedName>
        <fullName evidence="1">Nitroreductase family deazaflavin-dependent oxidoreductase</fullName>
    </submittedName>
</protein>
<dbReference type="EMBL" id="VDFW01000022">
    <property type="protein sequence ID" value="TNC22997.1"/>
    <property type="molecule type" value="Genomic_DNA"/>
</dbReference>
<name>A0A5C4LVC2_9PSEU</name>
<organism evidence="1 2">
    <name type="scientific">Amycolatopsis alkalitolerans</name>
    <dbReference type="NCBI Taxonomy" id="2547244"/>
    <lineage>
        <taxon>Bacteria</taxon>
        <taxon>Bacillati</taxon>
        <taxon>Actinomycetota</taxon>
        <taxon>Actinomycetes</taxon>
        <taxon>Pseudonocardiales</taxon>
        <taxon>Pseudonocardiaceae</taxon>
        <taxon>Amycolatopsis</taxon>
    </lineage>
</organism>
<dbReference type="AlphaFoldDB" id="A0A5C4LVC2"/>